<evidence type="ECO:0000313" key="1">
    <source>
        <dbReference type="EMBL" id="MEI2454584.1"/>
    </source>
</evidence>
<accession>A0ABU8D0N5</accession>
<comment type="caution">
    <text evidence="1">The sequence shown here is derived from an EMBL/GenBank/DDBJ whole genome shotgun (WGS) entry which is preliminary data.</text>
</comment>
<sequence>MPKATPADIAAVLPDPVTTTAVTLEKPIKRGESEIASVTVRRPVSGELRGLSMLDLMRLEMDAVQKVLPRITMPTLTAFEVSQLDPADTAQFAMAIADFFLTKAQRAASLTA</sequence>
<evidence type="ECO:0000313" key="2">
    <source>
        <dbReference type="Proteomes" id="UP001387215"/>
    </source>
</evidence>
<name>A0ABU8D0N5_9GAMM</name>
<reference evidence="1 2" key="1">
    <citation type="submission" date="2024-02" db="EMBL/GenBank/DDBJ databases">
        <title>Lysobacter Genome Sequencing and Mining.</title>
        <authorList>
            <person name="Bierman J."/>
            <person name="Walker M.C."/>
        </authorList>
    </citation>
    <scope>NUCLEOTIDE SEQUENCE [LARGE SCALE GENOMIC DNA]</scope>
    <source>
        <strain evidence="1 2">PB6250</strain>
    </source>
</reference>
<proteinExistence type="predicted"/>
<keyword evidence="2" id="KW-1185">Reference proteome</keyword>
<dbReference type="RefSeq" id="WP_336131483.1">
    <property type="nucleotide sequence ID" value="NZ_JBANDL010000002.1"/>
</dbReference>
<dbReference type="EMBL" id="JBANDL010000002">
    <property type="protein sequence ID" value="MEI2454584.1"/>
    <property type="molecule type" value="Genomic_DNA"/>
</dbReference>
<protein>
    <submittedName>
        <fullName evidence="1">Phage tail assembly protein</fullName>
    </submittedName>
</protein>
<dbReference type="Pfam" id="PF10109">
    <property type="entry name" value="Phage_TAC_7"/>
    <property type="match status" value="1"/>
</dbReference>
<gene>
    <name evidence="1" type="ORF">V2J18_07810</name>
</gene>
<organism evidence="1 2">
    <name type="scientific">Lysobacter firmicutimachus</name>
    <dbReference type="NCBI Taxonomy" id="1792846"/>
    <lineage>
        <taxon>Bacteria</taxon>
        <taxon>Pseudomonadati</taxon>
        <taxon>Pseudomonadota</taxon>
        <taxon>Gammaproteobacteria</taxon>
        <taxon>Lysobacterales</taxon>
        <taxon>Lysobacteraceae</taxon>
        <taxon>Lysobacter</taxon>
    </lineage>
</organism>
<dbReference type="InterPro" id="IPR019289">
    <property type="entry name" value="Phage_tail_E/E"/>
</dbReference>
<dbReference type="Proteomes" id="UP001387215">
    <property type="component" value="Unassembled WGS sequence"/>
</dbReference>